<dbReference type="InterPro" id="IPR011333">
    <property type="entry name" value="SKP1/BTB/POZ_sf"/>
</dbReference>
<accession>A0A836BXW6</accession>
<evidence type="ECO:0000313" key="6">
    <source>
        <dbReference type="EMBL" id="KAG2492372.1"/>
    </source>
</evidence>
<dbReference type="GO" id="GO:0000151">
    <property type="term" value="C:ubiquitin ligase complex"/>
    <property type="evidence" value="ECO:0007669"/>
    <property type="project" value="TreeGrafter"/>
</dbReference>
<comment type="caution">
    <text evidence="6">The sequence shown here is derived from an EMBL/GenBank/DDBJ whole genome shotgun (WGS) entry which is preliminary data.</text>
</comment>
<dbReference type="SUPFAM" id="SSF54695">
    <property type="entry name" value="POZ domain"/>
    <property type="match status" value="1"/>
</dbReference>
<dbReference type="Pfam" id="PF00651">
    <property type="entry name" value="BTB"/>
    <property type="match status" value="1"/>
</dbReference>
<feature type="region of interest" description="Disordered" evidence="4">
    <location>
        <begin position="119"/>
        <end position="142"/>
    </location>
</feature>
<keyword evidence="3" id="KW-0040">ANK repeat</keyword>
<dbReference type="EMBL" id="JAEHOE010000045">
    <property type="protein sequence ID" value="KAG2492372.1"/>
    <property type="molecule type" value="Genomic_DNA"/>
</dbReference>
<feature type="domain" description="BTB" evidence="5">
    <location>
        <begin position="391"/>
        <end position="459"/>
    </location>
</feature>
<dbReference type="SMART" id="SM00225">
    <property type="entry name" value="BTB"/>
    <property type="match status" value="1"/>
</dbReference>
<dbReference type="Proteomes" id="UP000612055">
    <property type="component" value="Unassembled WGS sequence"/>
</dbReference>
<dbReference type="PANTHER" id="PTHR46231">
    <property type="entry name" value="ANKYRIN REPEAT AND BTB/POZ DOMAIN-CONTAINING PROTEIN 1"/>
    <property type="match status" value="1"/>
</dbReference>
<keyword evidence="7" id="KW-1185">Reference proteome</keyword>
<evidence type="ECO:0000256" key="1">
    <source>
        <dbReference type="ARBA" id="ARBA00004906"/>
    </source>
</evidence>
<name>A0A836BXW6_9CHLO</name>
<dbReference type="Gene3D" id="3.30.710.10">
    <property type="entry name" value="Potassium Channel Kv1.1, Chain A"/>
    <property type="match status" value="1"/>
</dbReference>
<dbReference type="SUPFAM" id="SSF63829">
    <property type="entry name" value="Calcium-dependent phosphotriesterase"/>
    <property type="match status" value="1"/>
</dbReference>
<dbReference type="PANTHER" id="PTHR46231:SF1">
    <property type="entry name" value="ANKYRIN REPEAT AND BTB_POZ DOMAIN-CONTAINING PROTEIN 1"/>
    <property type="match status" value="1"/>
</dbReference>
<dbReference type="InterPro" id="IPR000210">
    <property type="entry name" value="BTB/POZ_dom"/>
</dbReference>
<evidence type="ECO:0000256" key="4">
    <source>
        <dbReference type="SAM" id="MobiDB-lite"/>
    </source>
</evidence>
<dbReference type="InterPro" id="IPR011042">
    <property type="entry name" value="6-blade_b-propeller_TolB-like"/>
</dbReference>
<proteinExistence type="predicted"/>
<dbReference type="CDD" id="cd18186">
    <property type="entry name" value="BTB_POZ_ZBTB_KLHL-like"/>
    <property type="match status" value="1"/>
</dbReference>
<comment type="pathway">
    <text evidence="1">Protein modification; protein ubiquitination.</text>
</comment>
<reference evidence="6" key="1">
    <citation type="journal article" date="2020" name="bioRxiv">
        <title>Comparative genomics of Chlamydomonas.</title>
        <authorList>
            <person name="Craig R.J."/>
            <person name="Hasan A.R."/>
            <person name="Ness R.W."/>
            <person name="Keightley P.D."/>
        </authorList>
    </citation>
    <scope>NUCLEOTIDE SEQUENCE</scope>
    <source>
        <strain evidence="6">CCAP 11/70</strain>
    </source>
</reference>
<keyword evidence="2" id="KW-0677">Repeat</keyword>
<protein>
    <recommendedName>
        <fullName evidence="5">BTB domain-containing protein</fullName>
    </recommendedName>
</protein>
<dbReference type="GO" id="GO:0005737">
    <property type="term" value="C:cytoplasm"/>
    <property type="evidence" value="ECO:0007669"/>
    <property type="project" value="TreeGrafter"/>
</dbReference>
<dbReference type="InterPro" id="IPR044515">
    <property type="entry name" value="ABTB1"/>
</dbReference>
<sequence length="558" mass="58402">MLCVLKGTLSASGRPAGVVARPGAHDGADPEVLVMTDRGSFYSLLGACGHSGLRLGAALSLFETGEAPGNPLRPYRPLEEGPPYSCPAWDSWSRSIFFRAGHAIFRLTSDNVVELVAGDPREEGDPEDEDDEETAGAGPANEDVLFSYPSHLVSDGKGSIYCSVLGEPDNSVLRLQLPAVWRAPEDEPAADGAAAEGGGPQRVRVSTLLSEQGCGDGSLAYSHSDGCLVMANDTALFRLLLGAGGERGPAPVLLAGRPGEQGERDGRCSRARFKGPTSIAADGDGNIFITEDRGARRVSNTSAVRRVTPDGSVTTLASALTGRFHTQPFVLPNGYLAICDGDSKSLLVLDLGLKPLSLLPAPAAPAAPAAPPRRTLHADMGALLTQPDGTADLTLVVAGRRFLAHRAILAARCDYFKQRLALGGFADGAAAELDLPDADPAAFELLLRFVYTGAVDIPASLAPSVAELADRLLLPELCADAQAVVLSGVSAATVVGSLLWAERLGGSFSGLVSSLKAWAVEHYEEVRGSGSLRRLMAESPELMEDMMAHALTKRPRAQ</sequence>
<evidence type="ECO:0000259" key="5">
    <source>
        <dbReference type="PROSITE" id="PS50097"/>
    </source>
</evidence>
<feature type="compositionally biased region" description="Acidic residues" evidence="4">
    <location>
        <begin position="122"/>
        <end position="134"/>
    </location>
</feature>
<dbReference type="AlphaFoldDB" id="A0A836BXW6"/>
<organism evidence="6 7">
    <name type="scientific">Edaphochlamys debaryana</name>
    <dbReference type="NCBI Taxonomy" id="47281"/>
    <lineage>
        <taxon>Eukaryota</taxon>
        <taxon>Viridiplantae</taxon>
        <taxon>Chlorophyta</taxon>
        <taxon>core chlorophytes</taxon>
        <taxon>Chlorophyceae</taxon>
        <taxon>CS clade</taxon>
        <taxon>Chlamydomonadales</taxon>
        <taxon>Chlamydomonadales incertae sedis</taxon>
        <taxon>Edaphochlamys</taxon>
    </lineage>
</organism>
<evidence type="ECO:0000313" key="7">
    <source>
        <dbReference type="Proteomes" id="UP000612055"/>
    </source>
</evidence>
<evidence type="ECO:0000256" key="3">
    <source>
        <dbReference type="ARBA" id="ARBA00023043"/>
    </source>
</evidence>
<gene>
    <name evidence="6" type="ORF">HYH03_009320</name>
</gene>
<dbReference type="Gene3D" id="2.120.10.30">
    <property type="entry name" value="TolB, C-terminal domain"/>
    <property type="match status" value="1"/>
</dbReference>
<dbReference type="PROSITE" id="PS50097">
    <property type="entry name" value="BTB"/>
    <property type="match status" value="1"/>
</dbReference>
<evidence type="ECO:0000256" key="2">
    <source>
        <dbReference type="ARBA" id="ARBA00022737"/>
    </source>
</evidence>